<gene>
    <name evidence="3" type="ORF">FXB40_20300</name>
</gene>
<organism evidence="3 4">
    <name type="scientific">Bradyrhizobium rifense</name>
    <dbReference type="NCBI Taxonomy" id="515499"/>
    <lineage>
        <taxon>Bacteria</taxon>
        <taxon>Pseudomonadati</taxon>
        <taxon>Pseudomonadota</taxon>
        <taxon>Alphaproteobacteria</taxon>
        <taxon>Hyphomicrobiales</taxon>
        <taxon>Nitrobacteraceae</taxon>
        <taxon>Bradyrhizobium</taxon>
    </lineage>
</organism>
<dbReference type="PANTHER" id="PTHR36440">
    <property type="entry name" value="PUTATIVE (AFU_ORTHOLOGUE AFUA_8G07350)-RELATED"/>
    <property type="match status" value="1"/>
</dbReference>
<dbReference type="InterPro" id="IPR014710">
    <property type="entry name" value="RmlC-like_jellyroll"/>
</dbReference>
<feature type="region of interest" description="Disordered" evidence="1">
    <location>
        <begin position="1"/>
        <end position="29"/>
    </location>
</feature>
<accession>A0A5D3KGM9</accession>
<evidence type="ECO:0000313" key="3">
    <source>
        <dbReference type="EMBL" id="TYL94163.1"/>
    </source>
</evidence>
<feature type="domain" description="Cupin type-2" evidence="2">
    <location>
        <begin position="62"/>
        <end position="128"/>
    </location>
</feature>
<dbReference type="SUPFAM" id="SSF51182">
    <property type="entry name" value="RmlC-like cupins"/>
    <property type="match status" value="1"/>
</dbReference>
<dbReference type="Pfam" id="PF07883">
    <property type="entry name" value="Cupin_2"/>
    <property type="match status" value="1"/>
</dbReference>
<name>A0A5D3KGM9_9BRAD</name>
<dbReference type="PANTHER" id="PTHR36440:SF1">
    <property type="entry name" value="PUTATIVE (AFU_ORTHOLOGUE AFUA_8G07350)-RELATED"/>
    <property type="match status" value="1"/>
</dbReference>
<dbReference type="InterPro" id="IPR053146">
    <property type="entry name" value="QDO-like"/>
</dbReference>
<feature type="compositionally biased region" description="Polar residues" evidence="1">
    <location>
        <begin position="1"/>
        <end position="14"/>
    </location>
</feature>
<evidence type="ECO:0000313" key="4">
    <source>
        <dbReference type="Proteomes" id="UP000324758"/>
    </source>
</evidence>
<dbReference type="AlphaFoldDB" id="A0A5D3KGM9"/>
<sequence>MTNAPSAKSPSASTIPADDPGRLLTVADPDGSDVPHVSVAGGTYTILVSGAQTAGRYCLVDMLVPAGGGPPPHRHDFEEMFTLLEGELEFTFRGKSHTVSAGATVNVPANAPHAFKNVSGKTARMLCMCTPAGQDEFFLAVGFPVESRTSPPPKPTPEEMAEKGKLIAALLPKYCTEMVKM</sequence>
<dbReference type="RefSeq" id="WP_148773925.1">
    <property type="nucleotide sequence ID" value="NZ_VSSS01000030.1"/>
</dbReference>
<dbReference type="Proteomes" id="UP000324758">
    <property type="component" value="Unassembled WGS sequence"/>
</dbReference>
<dbReference type="Gene3D" id="2.60.120.10">
    <property type="entry name" value="Jelly Rolls"/>
    <property type="match status" value="1"/>
</dbReference>
<reference evidence="3 4" key="1">
    <citation type="submission" date="2019-08" db="EMBL/GenBank/DDBJ databases">
        <title>Bradyrhizobium hipponensis sp. nov., a rhizobium isolated from a Lupinus angustifolius root nodule in Tunisia.</title>
        <authorList>
            <person name="Off K."/>
            <person name="Rejili M."/>
            <person name="Mars M."/>
            <person name="Brachmann A."/>
            <person name="Marin M."/>
        </authorList>
    </citation>
    <scope>NUCLEOTIDE SEQUENCE [LARGE SCALE GENOMIC DNA]</scope>
    <source>
        <strain evidence="3 4">CTAW71</strain>
    </source>
</reference>
<dbReference type="InterPro" id="IPR011051">
    <property type="entry name" value="RmlC_Cupin_sf"/>
</dbReference>
<evidence type="ECO:0000256" key="1">
    <source>
        <dbReference type="SAM" id="MobiDB-lite"/>
    </source>
</evidence>
<proteinExistence type="predicted"/>
<evidence type="ECO:0000259" key="2">
    <source>
        <dbReference type="Pfam" id="PF07883"/>
    </source>
</evidence>
<dbReference type="InterPro" id="IPR013096">
    <property type="entry name" value="Cupin_2"/>
</dbReference>
<protein>
    <submittedName>
        <fullName evidence="3">Cupin domain-containing protein</fullName>
    </submittedName>
</protein>
<dbReference type="EMBL" id="VSSS01000030">
    <property type="protein sequence ID" value="TYL94163.1"/>
    <property type="molecule type" value="Genomic_DNA"/>
</dbReference>
<keyword evidence="4" id="KW-1185">Reference proteome</keyword>
<comment type="caution">
    <text evidence="3">The sequence shown here is derived from an EMBL/GenBank/DDBJ whole genome shotgun (WGS) entry which is preliminary data.</text>
</comment>
<dbReference type="OrthoDB" id="6058at2"/>